<dbReference type="Pfam" id="PF00889">
    <property type="entry name" value="EF_TS"/>
    <property type="match status" value="1"/>
</dbReference>
<dbReference type="InterPro" id="IPR009060">
    <property type="entry name" value="UBA-like_sf"/>
</dbReference>
<dbReference type="FunFam" id="1.10.8.10:FF:000001">
    <property type="entry name" value="Elongation factor Ts"/>
    <property type="match status" value="1"/>
</dbReference>
<evidence type="ECO:0000256" key="3">
    <source>
        <dbReference type="ARBA" id="ARBA00022917"/>
    </source>
</evidence>
<protein>
    <submittedName>
        <fullName evidence="5">Tsf Translation elongation factor Ts</fullName>
    </submittedName>
</protein>
<keyword evidence="2 5" id="KW-0251">Elongation factor</keyword>
<dbReference type="PROSITE" id="PS01127">
    <property type="entry name" value="EF_TS_2"/>
    <property type="match status" value="1"/>
</dbReference>
<proteinExistence type="inferred from homology"/>
<evidence type="ECO:0000259" key="4">
    <source>
        <dbReference type="Pfam" id="PF00889"/>
    </source>
</evidence>
<sequence length="305" mass="33656">MNKSDLIKELRARTQAGMKDCADALNDAGNDLEKAVDILKTKGQNLVSGRDSKVAAEGIVVTKSLGDKFDSVVMAEINCQTDFVARNPDFIKFANLAIDYIGDCILNNKSFDINDPILVEAKNDIVNKTKEKCAIRRWWAEQVPFDTNKTFSYVHPGSKLGVILSLSASSAEIANSNEFKSLGNDLAMQIAAMNPLAISSDRLTKDLVSRQNDIFVTQIKEMNNPKIQPQRVLDGKLNKWYTEVCLLNQESVMFPKTCIKQVIEDVAKKLGGDIQVASFIRCNVGEGIVKIKDDFTSEVSKLSGV</sequence>
<dbReference type="Gene3D" id="1.10.8.10">
    <property type="entry name" value="DNA helicase RuvA subunit, C-terminal domain"/>
    <property type="match status" value="1"/>
</dbReference>
<dbReference type="PANTHER" id="PTHR11741">
    <property type="entry name" value="ELONGATION FACTOR TS"/>
    <property type="match status" value="1"/>
</dbReference>
<dbReference type="HAMAP" id="MF_00050">
    <property type="entry name" value="EF_Ts"/>
    <property type="match status" value="1"/>
</dbReference>
<comment type="similarity">
    <text evidence="1">Belongs to the EF-Ts family.</text>
</comment>
<dbReference type="InterPro" id="IPR036402">
    <property type="entry name" value="EF-Ts_dimer_sf"/>
</dbReference>
<reference evidence="5" key="1">
    <citation type="submission" date="2020-05" db="EMBL/GenBank/DDBJ databases">
        <authorList>
            <person name="Chiriac C."/>
            <person name="Salcher M."/>
            <person name="Ghai R."/>
            <person name="Kavagutti S V."/>
        </authorList>
    </citation>
    <scope>NUCLEOTIDE SEQUENCE</scope>
</reference>
<evidence type="ECO:0000313" key="5">
    <source>
        <dbReference type="EMBL" id="CAB4196873.1"/>
    </source>
</evidence>
<dbReference type="SUPFAM" id="SSF46934">
    <property type="entry name" value="UBA-like"/>
    <property type="match status" value="1"/>
</dbReference>
<dbReference type="EMBL" id="LR797252">
    <property type="protein sequence ID" value="CAB4196873.1"/>
    <property type="molecule type" value="Genomic_DNA"/>
</dbReference>
<dbReference type="Gene3D" id="3.30.479.20">
    <property type="entry name" value="Elongation factor Ts, dimerisation domain"/>
    <property type="match status" value="2"/>
</dbReference>
<feature type="domain" description="Translation elongation factor EFTs/EF1B dimerisation" evidence="4">
    <location>
        <begin position="73"/>
        <end position="286"/>
    </location>
</feature>
<gene>
    <name evidence="5" type="ORF">UFOVP1290_393</name>
</gene>
<evidence type="ECO:0000256" key="1">
    <source>
        <dbReference type="ARBA" id="ARBA00005532"/>
    </source>
</evidence>
<dbReference type="NCBIfam" id="TIGR00116">
    <property type="entry name" value="tsf"/>
    <property type="match status" value="1"/>
</dbReference>
<dbReference type="InterPro" id="IPR014039">
    <property type="entry name" value="Transl_elong_EFTs/EF1B_dimer"/>
</dbReference>
<accession>A0A6J5RHK7</accession>
<dbReference type="Gene3D" id="1.10.286.20">
    <property type="match status" value="1"/>
</dbReference>
<name>A0A6J5RHK7_9CAUD</name>
<evidence type="ECO:0000256" key="2">
    <source>
        <dbReference type="ARBA" id="ARBA00022768"/>
    </source>
</evidence>
<dbReference type="InterPro" id="IPR001816">
    <property type="entry name" value="Transl_elong_EFTs/EF1B"/>
</dbReference>
<dbReference type="PANTHER" id="PTHR11741:SF0">
    <property type="entry name" value="ELONGATION FACTOR TS, MITOCHONDRIAL"/>
    <property type="match status" value="1"/>
</dbReference>
<organism evidence="5">
    <name type="scientific">uncultured Caudovirales phage</name>
    <dbReference type="NCBI Taxonomy" id="2100421"/>
    <lineage>
        <taxon>Viruses</taxon>
        <taxon>Duplodnaviria</taxon>
        <taxon>Heunggongvirae</taxon>
        <taxon>Uroviricota</taxon>
        <taxon>Caudoviricetes</taxon>
        <taxon>Peduoviridae</taxon>
        <taxon>Maltschvirus</taxon>
        <taxon>Maltschvirus maltsch</taxon>
    </lineage>
</organism>
<dbReference type="InterPro" id="IPR018101">
    <property type="entry name" value="Transl_elong_Ts_CS"/>
</dbReference>
<keyword evidence="3" id="KW-0648">Protein biosynthesis</keyword>
<dbReference type="SUPFAM" id="SSF54713">
    <property type="entry name" value="Elongation factor Ts (EF-Ts), dimerisation domain"/>
    <property type="match status" value="2"/>
</dbReference>